<keyword evidence="6 7" id="KW-0472">Membrane</keyword>
<dbReference type="EMBL" id="WNTK01000004">
    <property type="protein sequence ID" value="KAG9484904.1"/>
    <property type="molecule type" value="Genomic_DNA"/>
</dbReference>
<dbReference type="EMBL" id="WNTK01000004">
    <property type="protein sequence ID" value="KAG9484903.1"/>
    <property type="molecule type" value="Genomic_DNA"/>
</dbReference>
<keyword evidence="5 7" id="KW-1133">Transmembrane helix</keyword>
<keyword evidence="4 7" id="KW-0812">Transmembrane</keyword>
<evidence type="ECO:0000313" key="8">
    <source>
        <dbReference type="EMBL" id="KAG9484903.1"/>
    </source>
</evidence>
<keyword evidence="3" id="KW-0597">Phosphoprotein</keyword>
<dbReference type="Pfam" id="PF04103">
    <property type="entry name" value="CD20"/>
    <property type="match status" value="1"/>
</dbReference>
<evidence type="ECO:0000256" key="5">
    <source>
        <dbReference type="ARBA" id="ARBA00022989"/>
    </source>
</evidence>
<dbReference type="OrthoDB" id="8951938at2759"/>
<comment type="caution">
    <text evidence="8">The sequence shown here is derived from an EMBL/GenBank/DDBJ whole genome shotgun (WGS) entry which is preliminary data.</text>
</comment>
<feature type="transmembrane region" description="Helical" evidence="7">
    <location>
        <begin position="94"/>
        <end position="116"/>
    </location>
</feature>
<dbReference type="PANTHER" id="PTHR15756">
    <property type="entry name" value="LR8/HCA112"/>
    <property type="match status" value="1"/>
</dbReference>
<dbReference type="Proteomes" id="UP000770717">
    <property type="component" value="Unassembled WGS sequence"/>
</dbReference>
<dbReference type="InterPro" id="IPR007237">
    <property type="entry name" value="CD20-like"/>
</dbReference>
<feature type="transmembrane region" description="Helical" evidence="7">
    <location>
        <begin position="207"/>
        <end position="228"/>
    </location>
</feature>
<name>A0A8J6FC83_ELECQ</name>
<comment type="similarity">
    <text evidence="2">Belongs to the TMEM176 family.</text>
</comment>
<evidence type="ECO:0000256" key="3">
    <source>
        <dbReference type="ARBA" id="ARBA00022553"/>
    </source>
</evidence>
<keyword evidence="9" id="KW-1185">Reference proteome</keyword>
<feature type="transmembrane region" description="Helical" evidence="7">
    <location>
        <begin position="65"/>
        <end position="88"/>
    </location>
</feature>
<evidence type="ECO:0000256" key="7">
    <source>
        <dbReference type="SAM" id="Phobius"/>
    </source>
</evidence>
<reference evidence="8" key="1">
    <citation type="thesis" date="2020" institute="ProQuest LLC" country="789 East Eisenhower Parkway, Ann Arbor, MI, USA">
        <title>Comparative Genomics and Chromosome Evolution.</title>
        <authorList>
            <person name="Mudd A.B."/>
        </authorList>
    </citation>
    <scope>NUCLEOTIDE SEQUENCE</scope>
    <source>
        <strain evidence="8">HN-11 Male</strain>
        <tissue evidence="8">Kidney and liver</tissue>
    </source>
</reference>
<organism evidence="8 9">
    <name type="scientific">Eleutherodactylus coqui</name>
    <name type="common">Puerto Rican coqui</name>
    <dbReference type="NCBI Taxonomy" id="57060"/>
    <lineage>
        <taxon>Eukaryota</taxon>
        <taxon>Metazoa</taxon>
        <taxon>Chordata</taxon>
        <taxon>Craniata</taxon>
        <taxon>Vertebrata</taxon>
        <taxon>Euteleostomi</taxon>
        <taxon>Amphibia</taxon>
        <taxon>Batrachia</taxon>
        <taxon>Anura</taxon>
        <taxon>Neobatrachia</taxon>
        <taxon>Hyloidea</taxon>
        <taxon>Eleutherodactylidae</taxon>
        <taxon>Eleutherodactylinae</taxon>
        <taxon>Eleutherodactylus</taxon>
        <taxon>Eleutherodactylus</taxon>
    </lineage>
</organism>
<evidence type="ECO:0000313" key="9">
    <source>
        <dbReference type="Proteomes" id="UP000770717"/>
    </source>
</evidence>
<evidence type="ECO:0000256" key="4">
    <source>
        <dbReference type="ARBA" id="ARBA00022692"/>
    </source>
</evidence>
<evidence type="ECO:0000256" key="1">
    <source>
        <dbReference type="ARBA" id="ARBA00004141"/>
    </source>
</evidence>
<dbReference type="AlphaFoldDB" id="A0A8J6FC83"/>
<evidence type="ECO:0000256" key="6">
    <source>
        <dbReference type="ARBA" id="ARBA00023136"/>
    </source>
</evidence>
<dbReference type="GO" id="GO:0016020">
    <property type="term" value="C:membrane"/>
    <property type="evidence" value="ECO:0007669"/>
    <property type="project" value="UniProtKB-SubCell"/>
</dbReference>
<dbReference type="InterPro" id="IPR009281">
    <property type="entry name" value="TMEM176A/TMEM176B"/>
</dbReference>
<feature type="transmembrane region" description="Helical" evidence="7">
    <location>
        <begin position="123"/>
        <end position="146"/>
    </location>
</feature>
<gene>
    <name evidence="8" type="ORF">GDO78_008160</name>
</gene>
<proteinExistence type="inferred from homology"/>
<comment type="subcellular location">
    <subcellularLocation>
        <location evidence="1">Membrane</location>
        <topology evidence="1">Multi-pass membrane protein</topology>
    </subcellularLocation>
</comment>
<sequence length="260" mass="28864">MQIGAVKTEDGKVSYETAEGTVVHININQRSAFDCLLDALRFLRDLKRSEPKAAPARRTASAGHLGFGVAYISLGLVSVMLAVVIAVVHPHLGIFYSGVHFWVGFPFLVSGILNLVAYKFPNACWMALAFISLLVNFGVSIAGTVITANDIQYPPWTAPSEQICSDLLGDRYYDRATRFPRYDNGRDYDLQRCITQLQRYEALKQGLIIISLLMMIWGLCLAIPSVGLRVKSFCCSCKLERTEEKDDPLLKPSPDDDIIV</sequence>
<dbReference type="PANTHER" id="PTHR15756:SF6">
    <property type="entry name" value="TRANSMEMBRANE PROTEIN 176A"/>
    <property type="match status" value="1"/>
</dbReference>
<accession>A0A8J6FC83</accession>
<evidence type="ECO:0000256" key="2">
    <source>
        <dbReference type="ARBA" id="ARBA00006022"/>
    </source>
</evidence>
<protein>
    <submittedName>
        <fullName evidence="8">Uncharacterized protein</fullName>
    </submittedName>
</protein>